<dbReference type="EMBL" id="HG322949">
    <property type="protein sequence ID" value="CDG80975.1"/>
    <property type="molecule type" value="Genomic_DNA"/>
</dbReference>
<keyword evidence="1" id="KW-0812">Transmembrane</keyword>
<dbReference type="STRING" id="1349767.GJA_314"/>
<protein>
    <recommendedName>
        <fullName evidence="5">Transmembrane protein</fullName>
    </recommendedName>
</protein>
<sequence>MDISMLKKFLAALLCLSVNASMAHAANDTRPAAQQMTAEQFIAALDFQKGKITLPGGLATLDLPANFRYLSPSDTERVLVDAWGNPPNAPTLGMVVPAAISPLEADGWGVIVTYEKGGHVKDDDADSIQYDALLKDMQQAVLDNNSERKKQGYPGMRLVGWAEPPGYAKSTHKLYWAKELGIDGMDGHSLNYNVRVLGREGVLNLNAVAGMNQIVAIKTEMKQVTAFTEFTDGHRYADFDGSTDKVAEYGLAALVAGGVASKLGLFGKLLALLLAFKKIIFIGLAAAAAGIFRFFGRKSKVNLDK</sequence>
<proteinExistence type="predicted"/>
<evidence type="ECO:0000256" key="1">
    <source>
        <dbReference type="SAM" id="Phobius"/>
    </source>
</evidence>
<dbReference type="InterPro" id="IPR018682">
    <property type="entry name" value="DUF2167_membr"/>
</dbReference>
<dbReference type="KEGG" id="jag:GJA_314"/>
<keyword evidence="1" id="KW-0472">Membrane</keyword>
<feature type="signal peptide" evidence="2">
    <location>
        <begin position="1"/>
        <end position="25"/>
    </location>
</feature>
<dbReference type="eggNOG" id="COG4714">
    <property type="taxonomic scope" value="Bacteria"/>
</dbReference>
<evidence type="ECO:0000313" key="4">
    <source>
        <dbReference type="Proteomes" id="UP000027604"/>
    </source>
</evidence>
<evidence type="ECO:0008006" key="5">
    <source>
        <dbReference type="Google" id="ProtNLM"/>
    </source>
</evidence>
<evidence type="ECO:0000256" key="2">
    <source>
        <dbReference type="SAM" id="SignalP"/>
    </source>
</evidence>
<keyword evidence="1" id="KW-1133">Transmembrane helix</keyword>
<dbReference type="AlphaFoldDB" id="W0V050"/>
<feature type="chain" id="PRO_5004797184" description="Transmembrane protein" evidence="2">
    <location>
        <begin position="26"/>
        <end position="305"/>
    </location>
</feature>
<keyword evidence="2" id="KW-0732">Signal</keyword>
<accession>W0V050</accession>
<dbReference type="HOGENOM" id="CLU_060300_0_0_4"/>
<feature type="transmembrane region" description="Helical" evidence="1">
    <location>
        <begin position="269"/>
        <end position="295"/>
    </location>
</feature>
<dbReference type="PATRIC" id="fig|1349767.4.peg.1002"/>
<dbReference type="Proteomes" id="UP000027604">
    <property type="component" value="Chromosome I"/>
</dbReference>
<evidence type="ECO:0000313" key="3">
    <source>
        <dbReference type="EMBL" id="CDG80975.1"/>
    </source>
</evidence>
<reference evidence="3 4" key="1">
    <citation type="journal article" date="2015" name="Genome Announc.">
        <title>Genome Sequence of Mushroom Soft-Rot Pathogen Janthinobacterium agaricidamnosum.</title>
        <authorList>
            <person name="Graupner K."/>
            <person name="Lackner G."/>
            <person name="Hertweck C."/>
        </authorList>
    </citation>
    <scope>NUCLEOTIDE SEQUENCE [LARGE SCALE GENOMIC DNA]</scope>
    <source>
        <strain evidence="4">NBRC 102515 / DSM 9628</strain>
    </source>
</reference>
<name>W0V050_9BURK</name>
<dbReference type="Pfam" id="PF09935">
    <property type="entry name" value="DUF2167"/>
    <property type="match status" value="1"/>
</dbReference>
<keyword evidence="4" id="KW-1185">Reference proteome</keyword>
<organism evidence="3 4">
    <name type="scientific">Janthinobacterium agaricidamnosum NBRC 102515 = DSM 9628</name>
    <dbReference type="NCBI Taxonomy" id="1349767"/>
    <lineage>
        <taxon>Bacteria</taxon>
        <taxon>Pseudomonadati</taxon>
        <taxon>Pseudomonadota</taxon>
        <taxon>Betaproteobacteria</taxon>
        <taxon>Burkholderiales</taxon>
        <taxon>Oxalobacteraceae</taxon>
        <taxon>Janthinobacterium</taxon>
    </lineage>
</organism>
<gene>
    <name evidence="3" type="ORF">GJA_314</name>
</gene>